<dbReference type="InterPro" id="IPR015053">
    <property type="entry name" value="DUF1871"/>
</dbReference>
<gene>
    <name evidence="1" type="ORF">SAMN05421670_3138</name>
</gene>
<protein>
    <recommendedName>
        <fullName evidence="3">DUF1871 domain-containing protein</fullName>
    </recommendedName>
</protein>
<reference evidence="2" key="1">
    <citation type="submission" date="2016-10" db="EMBL/GenBank/DDBJ databases">
        <authorList>
            <person name="Varghese N."/>
            <person name="Submissions S."/>
        </authorList>
    </citation>
    <scope>NUCLEOTIDE SEQUENCE [LARGE SCALE GENOMIC DNA]</scope>
    <source>
        <strain evidence="2">DSM 11706</strain>
    </source>
</reference>
<dbReference type="InterPro" id="IPR023162">
    <property type="entry name" value="Apc36109-like_dom_sf"/>
</dbReference>
<dbReference type="Proteomes" id="UP000198734">
    <property type="component" value="Unassembled WGS sequence"/>
</dbReference>
<dbReference type="OrthoDB" id="2353632at2"/>
<accession>A0A1I6A409</accession>
<name>A0A1I6A409_9BACI</name>
<dbReference type="SUPFAM" id="SSF116922">
    <property type="entry name" value="YugE-like"/>
    <property type="match status" value="1"/>
</dbReference>
<sequence length="86" mass="10306">MDTIEMNRRAVWTLQKWDPFHIGENAYETETADVVAYLQNIDHPSDLAKRIQEIYEHSFEEWIPLEKCVEISYKLIALKYEMKCII</sequence>
<keyword evidence="2" id="KW-1185">Reference proteome</keyword>
<dbReference type="EMBL" id="FOXU01000006">
    <property type="protein sequence ID" value="SFQ63464.1"/>
    <property type="molecule type" value="Genomic_DNA"/>
</dbReference>
<dbReference type="AlphaFoldDB" id="A0A1I6A409"/>
<evidence type="ECO:0000313" key="1">
    <source>
        <dbReference type="EMBL" id="SFQ63464.1"/>
    </source>
</evidence>
<dbReference type="Gene3D" id="1.10.340.20">
    <property type="entry name" value="Apc36109-like domain"/>
    <property type="match status" value="1"/>
</dbReference>
<dbReference type="RefSeq" id="WP_093537803.1">
    <property type="nucleotide sequence ID" value="NZ_CP183885.1"/>
</dbReference>
<dbReference type="Pfam" id="PF08958">
    <property type="entry name" value="DUF1871"/>
    <property type="match status" value="1"/>
</dbReference>
<organism evidence="1 2">
    <name type="scientific">Psychrobacillus psychrotolerans</name>
    <dbReference type="NCBI Taxonomy" id="126156"/>
    <lineage>
        <taxon>Bacteria</taxon>
        <taxon>Bacillati</taxon>
        <taxon>Bacillota</taxon>
        <taxon>Bacilli</taxon>
        <taxon>Bacillales</taxon>
        <taxon>Bacillaceae</taxon>
        <taxon>Psychrobacillus</taxon>
    </lineage>
</organism>
<evidence type="ECO:0008006" key="3">
    <source>
        <dbReference type="Google" id="ProtNLM"/>
    </source>
</evidence>
<evidence type="ECO:0000313" key="2">
    <source>
        <dbReference type="Proteomes" id="UP000198734"/>
    </source>
</evidence>
<proteinExistence type="predicted"/>